<evidence type="ECO:0000256" key="3">
    <source>
        <dbReference type="SAM" id="SignalP"/>
    </source>
</evidence>
<keyword evidence="3" id="KW-0732">Signal</keyword>
<evidence type="ECO:0000313" key="6">
    <source>
        <dbReference type="Proteomes" id="UP001597033"/>
    </source>
</evidence>
<dbReference type="GO" id="GO:0016787">
    <property type="term" value="F:hydrolase activity"/>
    <property type="evidence" value="ECO:0007669"/>
    <property type="project" value="UniProtKB-KW"/>
</dbReference>
<gene>
    <name evidence="5" type="ORF">ACFQ2N_07480</name>
</gene>
<dbReference type="EMBL" id="JBHTKN010000004">
    <property type="protein sequence ID" value="MFD1042185.1"/>
    <property type="molecule type" value="Genomic_DNA"/>
</dbReference>
<dbReference type="PANTHER" id="PTHR48081">
    <property type="entry name" value="AB HYDROLASE SUPERFAMILY PROTEIN C4A8.06C"/>
    <property type="match status" value="1"/>
</dbReference>
<feature type="domain" description="BD-FAE-like" evidence="4">
    <location>
        <begin position="69"/>
        <end position="175"/>
    </location>
</feature>
<dbReference type="SUPFAM" id="SSF53474">
    <property type="entry name" value="alpha/beta-Hydrolases"/>
    <property type="match status" value="1"/>
</dbReference>
<dbReference type="RefSeq" id="WP_162375887.1">
    <property type="nucleotide sequence ID" value="NZ_JBHTKN010000004.1"/>
</dbReference>
<organism evidence="5 6">
    <name type="scientific">Pseudoxanthomonas kaohsiungensis</name>
    <dbReference type="NCBI Taxonomy" id="283923"/>
    <lineage>
        <taxon>Bacteria</taxon>
        <taxon>Pseudomonadati</taxon>
        <taxon>Pseudomonadota</taxon>
        <taxon>Gammaproteobacteria</taxon>
        <taxon>Lysobacterales</taxon>
        <taxon>Lysobacteraceae</taxon>
        <taxon>Pseudoxanthomonas</taxon>
    </lineage>
</organism>
<reference evidence="6" key="1">
    <citation type="journal article" date="2019" name="Int. J. Syst. Evol. Microbiol.">
        <title>The Global Catalogue of Microorganisms (GCM) 10K type strain sequencing project: providing services to taxonomists for standard genome sequencing and annotation.</title>
        <authorList>
            <consortium name="The Broad Institute Genomics Platform"/>
            <consortium name="The Broad Institute Genome Sequencing Center for Infectious Disease"/>
            <person name="Wu L."/>
            <person name="Ma J."/>
        </authorList>
    </citation>
    <scope>NUCLEOTIDE SEQUENCE [LARGE SCALE GENOMIC DNA]</scope>
    <source>
        <strain evidence="6">CCUG 55854</strain>
    </source>
</reference>
<keyword evidence="6" id="KW-1185">Reference proteome</keyword>
<evidence type="ECO:0000256" key="2">
    <source>
        <dbReference type="SAM" id="MobiDB-lite"/>
    </source>
</evidence>
<dbReference type="Gene3D" id="3.40.50.1820">
    <property type="entry name" value="alpha/beta hydrolase"/>
    <property type="match status" value="1"/>
</dbReference>
<feature type="chain" id="PRO_5047030065" evidence="3">
    <location>
        <begin position="25"/>
        <end position="304"/>
    </location>
</feature>
<comment type="caution">
    <text evidence="5">The sequence shown here is derived from an EMBL/GenBank/DDBJ whole genome shotgun (WGS) entry which is preliminary data.</text>
</comment>
<name>A0ABW3LW19_9GAMM</name>
<dbReference type="Proteomes" id="UP001597033">
    <property type="component" value="Unassembled WGS sequence"/>
</dbReference>
<evidence type="ECO:0000313" key="5">
    <source>
        <dbReference type="EMBL" id="MFD1042185.1"/>
    </source>
</evidence>
<dbReference type="InterPro" id="IPR029058">
    <property type="entry name" value="AB_hydrolase_fold"/>
</dbReference>
<protein>
    <submittedName>
        <fullName evidence="5">Alpha/beta hydrolase</fullName>
    </submittedName>
</protein>
<dbReference type="Pfam" id="PF20434">
    <property type="entry name" value="BD-FAE"/>
    <property type="match status" value="1"/>
</dbReference>
<evidence type="ECO:0000256" key="1">
    <source>
        <dbReference type="ARBA" id="ARBA00022801"/>
    </source>
</evidence>
<keyword evidence="1 5" id="KW-0378">Hydrolase</keyword>
<evidence type="ECO:0000259" key="4">
    <source>
        <dbReference type="Pfam" id="PF20434"/>
    </source>
</evidence>
<sequence length="304" mass="32237">MPTVPAGLSAALLALALVAGDASAQGWRERLQQARQASREPATQPPQLPAGSRALVDIAYGDDARQRFDAYLPARPVPGAPVILFVHGGGWANGNKDNPGVVEGKAGQWLPKGSVLVSTNYRLRPATAPLDQARDVARALAQVQRMAPDWGADPARVVLMGHSAGAHLAALVGASPVLWREAGARPPLGVVSLDSGALDVPDMMRRPRLPPLYDRAFGADPDDWVAASPQHQLTAQAVPMLLVCSTRRNDACPQARAFQAKAATLGVAMEVLPQALSHRQLNRELGLPSDYTAAVDRWLDALAR</sequence>
<dbReference type="InterPro" id="IPR050300">
    <property type="entry name" value="GDXG_lipolytic_enzyme"/>
</dbReference>
<feature type="signal peptide" evidence="3">
    <location>
        <begin position="1"/>
        <end position="24"/>
    </location>
</feature>
<feature type="region of interest" description="Disordered" evidence="2">
    <location>
        <begin position="33"/>
        <end position="52"/>
    </location>
</feature>
<accession>A0ABW3LW19</accession>
<dbReference type="InterPro" id="IPR049492">
    <property type="entry name" value="BD-FAE-like_dom"/>
</dbReference>
<proteinExistence type="predicted"/>
<dbReference type="PANTHER" id="PTHR48081:SF33">
    <property type="entry name" value="KYNURENINE FORMAMIDASE"/>
    <property type="match status" value="1"/>
</dbReference>